<sequence length="538" mass="58857">MVAATMKQKISKTLIKDCIGSLRRNWRRSDIWVSIWCALSFIGLGTGLVIVSPTMLDIAAYMGVSLSEIAAMLLVRSVGSVVGSVSSGIIFDKFHKVSLWMLIFCISSAAILTVILPLSRQLPFFGVAMFIQGGLLSSLDTGVHAFLIRLWKNKDSGPIFQLIHFTFAVGAFIAPLIARPFISSISQDTNSNDTCGDDTNITDFTCTGGTNCSSSQPTRSLFHSVSSDCVPSDYSTSFIYAYWVASIPLLLSLPPLIVFAVKWQCCCRKKREDSKEEEKSVDDNQPKTYPDTMLYKTVLMILLFILILLYVAAEVAYGTYIFAFAVKGDLQFSKEKATILSSLFWGTFAFFRCFTIILSLCKLSPSLLLAGNLTGSLIASLIVTIFHSNELAVWIGSGVMGASYASLYPNIVVFLTRHGPASGKTSSILAAGATIGDTALPVVVGVLIDKVGPVSLCYFTLADVASCCCVFIALFIITHKCKVKKYYKLQDDHFEEENVSGGIVRIVNDESEMNEKESDSNNNNHQVDKTNFESEDLL</sequence>
<name>A0A1X7UX58_AMPQE</name>
<evidence type="ECO:0000256" key="2">
    <source>
        <dbReference type="ARBA" id="ARBA00022989"/>
    </source>
</evidence>
<feature type="transmembrane region" description="Helical" evidence="5">
    <location>
        <begin position="392"/>
        <end position="416"/>
    </location>
</feature>
<evidence type="ECO:0000256" key="3">
    <source>
        <dbReference type="ARBA" id="ARBA00023136"/>
    </source>
</evidence>
<dbReference type="Proteomes" id="UP000007879">
    <property type="component" value="Unassembled WGS sequence"/>
</dbReference>
<reference evidence="7" key="1">
    <citation type="journal article" date="2010" name="Nature">
        <title>The Amphimedon queenslandica genome and the evolution of animal complexity.</title>
        <authorList>
            <person name="Srivastava M."/>
            <person name="Simakov O."/>
            <person name="Chapman J."/>
            <person name="Fahey B."/>
            <person name="Gauthier M.E."/>
            <person name="Mitros T."/>
            <person name="Richards G.S."/>
            <person name="Conaco C."/>
            <person name="Dacre M."/>
            <person name="Hellsten U."/>
            <person name="Larroux C."/>
            <person name="Putnam N.H."/>
            <person name="Stanke M."/>
            <person name="Adamska M."/>
            <person name="Darling A."/>
            <person name="Degnan S.M."/>
            <person name="Oakley T.H."/>
            <person name="Plachetzki D.C."/>
            <person name="Zhai Y."/>
            <person name="Adamski M."/>
            <person name="Calcino A."/>
            <person name="Cummins S.F."/>
            <person name="Goodstein D.M."/>
            <person name="Harris C."/>
            <person name="Jackson D.J."/>
            <person name="Leys S.P."/>
            <person name="Shu S."/>
            <person name="Woodcroft B.J."/>
            <person name="Vervoort M."/>
            <person name="Kosik K.S."/>
            <person name="Manning G."/>
            <person name="Degnan B.M."/>
            <person name="Rokhsar D.S."/>
        </authorList>
    </citation>
    <scope>NUCLEOTIDE SEQUENCE [LARGE SCALE GENOMIC DNA]</scope>
</reference>
<dbReference type="AlphaFoldDB" id="A0A1X7UX58"/>
<feature type="transmembrane region" description="Helical" evidence="5">
    <location>
        <begin position="428"/>
        <end position="448"/>
    </location>
</feature>
<feature type="region of interest" description="Disordered" evidence="4">
    <location>
        <begin position="512"/>
        <end position="538"/>
    </location>
</feature>
<dbReference type="eggNOG" id="ENOG502R5UW">
    <property type="taxonomic scope" value="Eukaryota"/>
</dbReference>
<organism evidence="6">
    <name type="scientific">Amphimedon queenslandica</name>
    <name type="common">Sponge</name>
    <dbReference type="NCBI Taxonomy" id="400682"/>
    <lineage>
        <taxon>Eukaryota</taxon>
        <taxon>Metazoa</taxon>
        <taxon>Porifera</taxon>
        <taxon>Demospongiae</taxon>
        <taxon>Heteroscleromorpha</taxon>
        <taxon>Haplosclerida</taxon>
        <taxon>Niphatidae</taxon>
        <taxon>Amphimedon</taxon>
    </lineage>
</organism>
<dbReference type="Gene3D" id="1.20.1250.20">
    <property type="entry name" value="MFS general substrate transporter like domains"/>
    <property type="match status" value="2"/>
</dbReference>
<feature type="transmembrane region" description="Helical" evidence="5">
    <location>
        <begin position="99"/>
        <end position="118"/>
    </location>
</feature>
<proteinExistence type="predicted"/>
<evidence type="ECO:0000256" key="1">
    <source>
        <dbReference type="ARBA" id="ARBA00022692"/>
    </source>
</evidence>
<dbReference type="SUPFAM" id="SSF103473">
    <property type="entry name" value="MFS general substrate transporter"/>
    <property type="match status" value="1"/>
</dbReference>
<evidence type="ECO:0000256" key="4">
    <source>
        <dbReference type="SAM" id="MobiDB-lite"/>
    </source>
</evidence>
<dbReference type="OMA" id="MYERVPF"/>
<evidence type="ECO:0000313" key="6">
    <source>
        <dbReference type="EnsemblMetazoa" id="Aqu2.1.31952_001"/>
    </source>
</evidence>
<dbReference type="KEGG" id="aqu:105312760"/>
<dbReference type="PANTHER" id="PTHR23121">
    <property type="entry name" value="SODIUM-DEPENDENT GLUCOSE TRANSPORTER 1"/>
    <property type="match status" value="1"/>
</dbReference>
<feature type="transmembrane region" description="Helical" evidence="5">
    <location>
        <begin position="367"/>
        <end position="386"/>
    </location>
</feature>
<feature type="transmembrane region" description="Helical" evidence="5">
    <location>
        <begin position="159"/>
        <end position="178"/>
    </location>
</feature>
<dbReference type="PANTHER" id="PTHR23121:SF9">
    <property type="entry name" value="SODIUM-DEPENDENT GLUCOSE TRANSPORTER 1"/>
    <property type="match status" value="1"/>
</dbReference>
<feature type="transmembrane region" description="Helical" evidence="5">
    <location>
        <begin position="124"/>
        <end position="147"/>
    </location>
</feature>
<keyword evidence="2 5" id="KW-1133">Transmembrane helix</keyword>
<dbReference type="InterPro" id="IPR036259">
    <property type="entry name" value="MFS_trans_sf"/>
</dbReference>
<reference evidence="6" key="2">
    <citation type="submission" date="2017-05" db="UniProtKB">
        <authorList>
            <consortium name="EnsemblMetazoa"/>
        </authorList>
    </citation>
    <scope>IDENTIFICATION</scope>
</reference>
<dbReference type="EnsemblMetazoa" id="XM_011405649.2">
    <property type="protein sequence ID" value="XP_011403951.1"/>
    <property type="gene ID" value="LOC105312760"/>
</dbReference>
<dbReference type="OrthoDB" id="546893at2759"/>
<keyword evidence="1 5" id="KW-0812">Transmembrane</keyword>
<gene>
    <name evidence="6" type="primary">105312760</name>
</gene>
<evidence type="ECO:0000313" key="7">
    <source>
        <dbReference type="Proteomes" id="UP000007879"/>
    </source>
</evidence>
<feature type="transmembrane region" description="Helical" evidence="5">
    <location>
        <begin position="343"/>
        <end position="360"/>
    </location>
</feature>
<feature type="transmembrane region" description="Helical" evidence="5">
    <location>
        <begin position="297"/>
        <end position="323"/>
    </location>
</feature>
<accession>A0A1X7UX58</accession>
<keyword evidence="3 5" id="KW-0472">Membrane</keyword>
<evidence type="ECO:0008006" key="8">
    <source>
        <dbReference type="Google" id="ProtNLM"/>
    </source>
</evidence>
<feature type="transmembrane region" description="Helical" evidence="5">
    <location>
        <begin position="240"/>
        <end position="261"/>
    </location>
</feature>
<feature type="transmembrane region" description="Helical" evidence="5">
    <location>
        <begin position="31"/>
        <end position="52"/>
    </location>
</feature>
<evidence type="ECO:0000256" key="5">
    <source>
        <dbReference type="SAM" id="Phobius"/>
    </source>
</evidence>
<keyword evidence="7" id="KW-1185">Reference proteome</keyword>
<feature type="transmembrane region" description="Helical" evidence="5">
    <location>
        <begin position="460"/>
        <end position="478"/>
    </location>
</feature>
<dbReference type="EnsemblMetazoa" id="Aqu2.1.31952_001">
    <property type="protein sequence ID" value="Aqu2.1.31952_001"/>
    <property type="gene ID" value="Aqu2.1.31952"/>
</dbReference>
<dbReference type="InParanoid" id="A0A1X7UX58"/>
<protein>
    <recommendedName>
        <fullName evidence="8">Major facilitator superfamily (MFS) profile domain-containing protein</fullName>
    </recommendedName>
</protein>